<dbReference type="EMBL" id="CP134184">
    <property type="protein sequence ID" value="WPA96118.1"/>
    <property type="molecule type" value="Genomic_DNA"/>
</dbReference>
<dbReference type="RefSeq" id="XP_023458635.2">
    <property type="nucleotide sequence ID" value="XM_023593330.2"/>
</dbReference>
<dbReference type="Proteomes" id="UP001302367">
    <property type="component" value="Chromosome 1"/>
</dbReference>
<reference evidence="1 2" key="1">
    <citation type="submission" date="2023-09" db="EMBL/GenBank/DDBJ databases">
        <title>Complete-Gapless Cercospora beticola genome.</title>
        <authorList>
            <person name="Wyatt N.A."/>
            <person name="Spanner R.E."/>
            <person name="Bolton M.D."/>
        </authorList>
    </citation>
    <scope>NUCLEOTIDE SEQUENCE [LARGE SCALE GENOMIC DNA]</scope>
    <source>
        <strain evidence="1">Cb09-40</strain>
    </source>
</reference>
<protein>
    <submittedName>
        <fullName evidence="1">Uncharacterized protein</fullName>
    </submittedName>
</protein>
<evidence type="ECO:0000313" key="1">
    <source>
        <dbReference type="EMBL" id="WPA96118.1"/>
    </source>
</evidence>
<dbReference type="GeneID" id="35424503"/>
<name>A0ABZ0N9C5_CERBT</name>
<proteinExistence type="predicted"/>
<accession>A0ABZ0N9C5</accession>
<gene>
    <name evidence="1" type="ORF">RHO25_000724</name>
</gene>
<keyword evidence="2" id="KW-1185">Reference proteome</keyword>
<evidence type="ECO:0000313" key="2">
    <source>
        <dbReference type="Proteomes" id="UP001302367"/>
    </source>
</evidence>
<sequence length="661" mass="74453">MLKDDFSGLVDTAAEGEFIRIIAELYEYVSSDNRREWEFSPGLADTPFAGYAMQLGNKSGIKVVYIRQGLLSSRLGPFVPDGLTEVVRQIYHKAMRHRVTSPDLYDGTVLLSEAEDLAGALYQHTLGPSSGTACQPCLDSEAIALSGRCRVVGCSRSFPSADRLVAEPRRKELMATHTSTEDDTSTPRSFISTKEGLLILPRLAIRTIPLGRSNVASMITDTTTSYELHKQMLRGDKVNVKSIPEFAIDAVQSAYVGKQLELPFGRPTEPRSAATLAMLCDQIDYQAQAFNPDILLAMGHWTVSAQIEQSLTPLHNSGGVTPGGITRRDWESAIHAVIPRENWPEDAAFGSFSRVDISTQELRFIVRGKMVSIARKQGMLWSVIIDSTYNSNWTLYSRREARVYDALIHSHFTMPFTNPFADVGTETIEFLQNSSKQGRIQALGCAMRCSRQIYPDSTAQIFKEENLLTIDRFEYEQNWVELSPVKVTAERMRKRGVESISFMPVERQTSGDRRFMENMNNLRSAHPRNGPIHPNLIIKGPDGLTATQDLFRTWALFWETQYIFVTIYVLQKRVSPELMANPFFRYFIRWNGRMDGYFFGPIANAASAAARDPNSPQFDAKVRDFWDLNHTLAQGKQNMGGRADHEDLVKAWLMNRQRNAA</sequence>
<organism evidence="1 2">
    <name type="scientific">Cercospora beticola</name>
    <name type="common">Sugarbeet leaf spot fungus</name>
    <dbReference type="NCBI Taxonomy" id="122368"/>
    <lineage>
        <taxon>Eukaryota</taxon>
        <taxon>Fungi</taxon>
        <taxon>Dikarya</taxon>
        <taxon>Ascomycota</taxon>
        <taxon>Pezizomycotina</taxon>
        <taxon>Dothideomycetes</taxon>
        <taxon>Dothideomycetidae</taxon>
        <taxon>Mycosphaerellales</taxon>
        <taxon>Mycosphaerellaceae</taxon>
        <taxon>Cercospora</taxon>
    </lineage>
</organism>